<gene>
    <name evidence="5" type="ORF">HDF16_001970</name>
</gene>
<dbReference type="PANTHER" id="PTHR23416">
    <property type="entry name" value="SIALIC ACID SYNTHASE-RELATED"/>
    <property type="match status" value="1"/>
</dbReference>
<keyword evidence="4" id="KW-0012">Acyltransferase</keyword>
<dbReference type="SUPFAM" id="SSF51161">
    <property type="entry name" value="Trimeric LpxA-like enzymes"/>
    <property type="match status" value="1"/>
</dbReference>
<dbReference type="Gene3D" id="2.160.10.10">
    <property type="entry name" value="Hexapeptide repeat proteins"/>
    <property type="match status" value="1"/>
</dbReference>
<dbReference type="InterPro" id="IPR051159">
    <property type="entry name" value="Hexapeptide_acetyltransf"/>
</dbReference>
<keyword evidence="3" id="KW-0677">Repeat</keyword>
<dbReference type="InterPro" id="IPR011004">
    <property type="entry name" value="Trimer_LpxA-like_sf"/>
</dbReference>
<dbReference type="PANTHER" id="PTHR23416:SF23">
    <property type="entry name" value="ACETYLTRANSFERASE C18B11.09C-RELATED"/>
    <property type="match status" value="1"/>
</dbReference>
<reference evidence="5 6" key="1">
    <citation type="submission" date="2020-08" db="EMBL/GenBank/DDBJ databases">
        <title>Genomic Encyclopedia of Type Strains, Phase IV (KMG-V): Genome sequencing to study the core and pangenomes of soil and plant-associated prokaryotes.</title>
        <authorList>
            <person name="Whitman W."/>
        </authorList>
    </citation>
    <scope>NUCLEOTIDE SEQUENCE [LARGE SCALE GENOMIC DNA]</scope>
    <source>
        <strain evidence="5 6">M8UP14</strain>
    </source>
</reference>
<keyword evidence="2 5" id="KW-0808">Transferase</keyword>
<dbReference type="EMBL" id="JACHIP010000002">
    <property type="protein sequence ID" value="MBB5057285.1"/>
    <property type="molecule type" value="Genomic_DNA"/>
</dbReference>
<organism evidence="5 6">
    <name type="scientific">Granulicella aggregans</name>
    <dbReference type="NCBI Taxonomy" id="474949"/>
    <lineage>
        <taxon>Bacteria</taxon>
        <taxon>Pseudomonadati</taxon>
        <taxon>Acidobacteriota</taxon>
        <taxon>Terriglobia</taxon>
        <taxon>Terriglobales</taxon>
        <taxon>Acidobacteriaceae</taxon>
        <taxon>Granulicella</taxon>
    </lineage>
</organism>
<evidence type="ECO:0000256" key="3">
    <source>
        <dbReference type="ARBA" id="ARBA00022737"/>
    </source>
</evidence>
<dbReference type="PROSITE" id="PS00101">
    <property type="entry name" value="HEXAPEP_TRANSFERASES"/>
    <property type="match status" value="1"/>
</dbReference>
<dbReference type="GO" id="GO:0008374">
    <property type="term" value="F:O-acyltransferase activity"/>
    <property type="evidence" value="ECO:0007669"/>
    <property type="project" value="TreeGrafter"/>
</dbReference>
<evidence type="ECO:0000256" key="2">
    <source>
        <dbReference type="ARBA" id="ARBA00022679"/>
    </source>
</evidence>
<dbReference type="InterPro" id="IPR001451">
    <property type="entry name" value="Hexapep"/>
</dbReference>
<dbReference type="GO" id="GO:0005829">
    <property type="term" value="C:cytosol"/>
    <property type="evidence" value="ECO:0007669"/>
    <property type="project" value="TreeGrafter"/>
</dbReference>
<proteinExistence type="inferred from homology"/>
<evidence type="ECO:0000256" key="1">
    <source>
        <dbReference type="ARBA" id="ARBA00007274"/>
    </source>
</evidence>
<evidence type="ECO:0000256" key="4">
    <source>
        <dbReference type="ARBA" id="ARBA00023315"/>
    </source>
</evidence>
<dbReference type="Proteomes" id="UP000540989">
    <property type="component" value="Unassembled WGS sequence"/>
</dbReference>
<dbReference type="Pfam" id="PF14602">
    <property type="entry name" value="Hexapep_2"/>
    <property type="match status" value="1"/>
</dbReference>
<keyword evidence="6" id="KW-1185">Reference proteome</keyword>
<comment type="similarity">
    <text evidence="1">Belongs to the transferase hexapeptide repeat family.</text>
</comment>
<name>A0A7W7ZCB9_9BACT</name>
<dbReference type="CDD" id="cd04647">
    <property type="entry name" value="LbH_MAT_like"/>
    <property type="match status" value="1"/>
</dbReference>
<dbReference type="InterPro" id="IPR018357">
    <property type="entry name" value="Hexapep_transf_CS"/>
</dbReference>
<evidence type="ECO:0000313" key="6">
    <source>
        <dbReference type="Proteomes" id="UP000540989"/>
    </source>
</evidence>
<protein>
    <submittedName>
        <fullName evidence="5">Acetyltransferase-like isoleucine patch superfamily enzyme</fullName>
    </submittedName>
</protein>
<dbReference type="AlphaFoldDB" id="A0A7W7ZCB9"/>
<evidence type="ECO:0000313" key="5">
    <source>
        <dbReference type="EMBL" id="MBB5057285.1"/>
    </source>
</evidence>
<comment type="caution">
    <text evidence="5">The sequence shown here is derived from an EMBL/GenBank/DDBJ whole genome shotgun (WGS) entry which is preliminary data.</text>
</comment>
<accession>A0A7W7ZCB9</accession>
<sequence>MNLVLKVIRKVLRIPFRLIEEFELRLKKEGCIIGEGARLYPSSRVENNQGRPSAIVIAARSQVLGHLVVMGHGGSIRIGSSCFIGEQTRIWSADSIVIGNRVLISHNVNIHDHNSHSWSAQRRHMHFNQIFSAGHPKELKDVPSSPIIIEDDAWIGFNATILKGVKIGTGAIVGAASVVTKDVAPYTVVAGNPAKVMREIPVEDR</sequence>